<organism evidence="6 7">
    <name type="scientific">Nocardia beijingensis</name>
    <dbReference type="NCBI Taxonomy" id="95162"/>
    <lineage>
        <taxon>Bacteria</taxon>
        <taxon>Bacillati</taxon>
        <taxon>Actinomycetota</taxon>
        <taxon>Actinomycetes</taxon>
        <taxon>Mycobacteriales</taxon>
        <taxon>Nocardiaceae</taxon>
        <taxon>Nocardia</taxon>
    </lineage>
</organism>
<dbReference type="Gene3D" id="1.10.357.10">
    <property type="entry name" value="Tetracycline Repressor, domain 2"/>
    <property type="match status" value="1"/>
</dbReference>
<reference evidence="6 7" key="1">
    <citation type="submission" date="2024-10" db="EMBL/GenBank/DDBJ databases">
        <title>The Natural Products Discovery Center: Release of the First 8490 Sequenced Strains for Exploring Actinobacteria Biosynthetic Diversity.</title>
        <authorList>
            <person name="Kalkreuter E."/>
            <person name="Kautsar S.A."/>
            <person name="Yang D."/>
            <person name="Bader C.D."/>
            <person name="Teijaro C.N."/>
            <person name="Fluegel L."/>
            <person name="Davis C.M."/>
            <person name="Simpson J.R."/>
            <person name="Lauterbach L."/>
            <person name="Steele A.D."/>
            <person name="Gui C."/>
            <person name="Meng S."/>
            <person name="Li G."/>
            <person name="Viehrig K."/>
            <person name="Ye F."/>
            <person name="Su P."/>
            <person name="Kiefer A.F."/>
            <person name="Nichols A."/>
            <person name="Cepeda A.J."/>
            <person name="Yan W."/>
            <person name="Fan B."/>
            <person name="Jiang Y."/>
            <person name="Adhikari A."/>
            <person name="Zheng C.-J."/>
            <person name="Schuster L."/>
            <person name="Cowan T.M."/>
            <person name="Smanski M.J."/>
            <person name="Chevrette M.G."/>
            <person name="De Carvalho L.P.S."/>
            <person name="Shen B."/>
        </authorList>
    </citation>
    <scope>NUCLEOTIDE SEQUENCE [LARGE SCALE GENOMIC DNA]</scope>
    <source>
        <strain evidence="6 7">NPDC019626</strain>
    </source>
</reference>
<dbReference type="PRINTS" id="PR00455">
    <property type="entry name" value="HTHTETR"/>
</dbReference>
<evidence type="ECO:0000256" key="4">
    <source>
        <dbReference type="PROSITE-ProRule" id="PRU00335"/>
    </source>
</evidence>
<proteinExistence type="predicted"/>
<keyword evidence="3" id="KW-0804">Transcription</keyword>
<evidence type="ECO:0000313" key="7">
    <source>
        <dbReference type="Proteomes" id="UP001611450"/>
    </source>
</evidence>
<dbReference type="Gene3D" id="1.10.10.60">
    <property type="entry name" value="Homeodomain-like"/>
    <property type="match status" value="1"/>
</dbReference>
<protein>
    <submittedName>
        <fullName evidence="6">TetR/AcrR family transcriptional regulator</fullName>
    </submittedName>
</protein>
<comment type="caution">
    <text evidence="6">The sequence shown here is derived from an EMBL/GenBank/DDBJ whole genome shotgun (WGS) entry which is preliminary data.</text>
</comment>
<feature type="domain" description="HTH tetR-type" evidence="5">
    <location>
        <begin position="10"/>
        <end position="70"/>
    </location>
</feature>
<dbReference type="SUPFAM" id="SSF46689">
    <property type="entry name" value="Homeodomain-like"/>
    <property type="match status" value="1"/>
</dbReference>
<sequence length="200" mass="21271">MTAETAESADVRRGQIVDSAIALIAEVGHARTSLSRIAEKAGVSKAAVLYHFENKEELLDQVLDRVLGGLVEQVEAAVRAAGTPADAVGAYIRAMLGHLSAHPSHIRALTEVIAIAEAAGRSTIRADSSRWRVLADLLAAGQADGRFRAFDVETIAVVVSGAIDGLVGRWLTEPEFDLRAAAEELEVFVYRAISAAVQQM</sequence>
<dbReference type="SUPFAM" id="SSF48498">
    <property type="entry name" value="Tetracyclin repressor-like, C-terminal domain"/>
    <property type="match status" value="1"/>
</dbReference>
<dbReference type="PROSITE" id="PS50977">
    <property type="entry name" value="HTH_TETR_2"/>
    <property type="match status" value="1"/>
</dbReference>
<dbReference type="PANTHER" id="PTHR30055:SF234">
    <property type="entry name" value="HTH-TYPE TRANSCRIPTIONAL REGULATOR BETI"/>
    <property type="match status" value="1"/>
</dbReference>
<dbReference type="RefSeq" id="WP_396945835.1">
    <property type="nucleotide sequence ID" value="NZ_JBIRXV010000001.1"/>
</dbReference>
<evidence type="ECO:0000256" key="2">
    <source>
        <dbReference type="ARBA" id="ARBA00023125"/>
    </source>
</evidence>
<dbReference type="InterPro" id="IPR050109">
    <property type="entry name" value="HTH-type_TetR-like_transc_reg"/>
</dbReference>
<evidence type="ECO:0000313" key="6">
    <source>
        <dbReference type="EMBL" id="MFI2319359.1"/>
    </source>
</evidence>
<gene>
    <name evidence="6" type="ORF">ACH47G_02620</name>
</gene>
<dbReference type="InterPro" id="IPR036271">
    <property type="entry name" value="Tet_transcr_reg_TetR-rel_C_sf"/>
</dbReference>
<keyword evidence="2 4" id="KW-0238">DNA-binding</keyword>
<name>A0ABW7WBF5_9NOCA</name>
<evidence type="ECO:0000259" key="5">
    <source>
        <dbReference type="PROSITE" id="PS50977"/>
    </source>
</evidence>
<dbReference type="InterPro" id="IPR009057">
    <property type="entry name" value="Homeodomain-like_sf"/>
</dbReference>
<accession>A0ABW7WBF5</accession>
<dbReference type="Pfam" id="PF00440">
    <property type="entry name" value="TetR_N"/>
    <property type="match status" value="1"/>
</dbReference>
<evidence type="ECO:0000256" key="3">
    <source>
        <dbReference type="ARBA" id="ARBA00023163"/>
    </source>
</evidence>
<keyword evidence="1" id="KW-0805">Transcription regulation</keyword>
<dbReference type="InterPro" id="IPR001647">
    <property type="entry name" value="HTH_TetR"/>
</dbReference>
<evidence type="ECO:0000256" key="1">
    <source>
        <dbReference type="ARBA" id="ARBA00023015"/>
    </source>
</evidence>
<keyword evidence="7" id="KW-1185">Reference proteome</keyword>
<dbReference type="EMBL" id="JBIRXV010000001">
    <property type="protein sequence ID" value="MFI2319359.1"/>
    <property type="molecule type" value="Genomic_DNA"/>
</dbReference>
<feature type="DNA-binding region" description="H-T-H motif" evidence="4">
    <location>
        <begin position="33"/>
        <end position="52"/>
    </location>
</feature>
<dbReference type="PANTHER" id="PTHR30055">
    <property type="entry name" value="HTH-TYPE TRANSCRIPTIONAL REGULATOR RUTR"/>
    <property type="match status" value="1"/>
</dbReference>
<dbReference type="Proteomes" id="UP001611450">
    <property type="component" value="Unassembled WGS sequence"/>
</dbReference>